<evidence type="ECO:0000256" key="1">
    <source>
        <dbReference type="SAM" id="SignalP"/>
    </source>
</evidence>
<keyword evidence="1" id="KW-0732">Signal</keyword>
<dbReference type="AlphaFoldDB" id="A0AAN7IFI8"/>
<evidence type="ECO:0000313" key="2">
    <source>
        <dbReference type="EMBL" id="KAK4573344.1"/>
    </source>
</evidence>
<dbReference type="EMBL" id="JAXUIC010000009">
    <property type="protein sequence ID" value="KAK4573344.1"/>
    <property type="molecule type" value="Genomic_DNA"/>
</dbReference>
<organism evidence="2 3">
    <name type="scientific">Quercus rubra</name>
    <name type="common">Northern red oak</name>
    <name type="synonym">Quercus borealis</name>
    <dbReference type="NCBI Taxonomy" id="3512"/>
    <lineage>
        <taxon>Eukaryota</taxon>
        <taxon>Viridiplantae</taxon>
        <taxon>Streptophyta</taxon>
        <taxon>Embryophyta</taxon>
        <taxon>Tracheophyta</taxon>
        <taxon>Spermatophyta</taxon>
        <taxon>Magnoliopsida</taxon>
        <taxon>eudicotyledons</taxon>
        <taxon>Gunneridae</taxon>
        <taxon>Pentapetalae</taxon>
        <taxon>rosids</taxon>
        <taxon>fabids</taxon>
        <taxon>Fagales</taxon>
        <taxon>Fagaceae</taxon>
        <taxon>Quercus</taxon>
    </lineage>
</organism>
<name>A0AAN7IFI8_QUERU</name>
<feature type="chain" id="PRO_5042867919" evidence="1">
    <location>
        <begin position="32"/>
        <end position="81"/>
    </location>
</feature>
<accession>A0AAN7IFI8</accession>
<comment type="caution">
    <text evidence="2">The sequence shown here is derived from an EMBL/GenBank/DDBJ whole genome shotgun (WGS) entry which is preliminary data.</text>
</comment>
<feature type="signal peptide" evidence="1">
    <location>
        <begin position="1"/>
        <end position="31"/>
    </location>
</feature>
<sequence length="81" mass="8493">MAVVYVSPVTYRCFLGFLCIALLSASDPIAALSIVPVCIGPCSPDCNQKCISMGFPKGGVCIGNQISKLACCCNNQNGEHH</sequence>
<keyword evidence="3" id="KW-1185">Reference proteome</keyword>
<reference evidence="2 3" key="1">
    <citation type="journal article" date="2023" name="G3 (Bethesda)">
        <title>A haplotype-resolved chromosome-scale genome for Quercus rubra L. provides insights into the genetics of adaptive traits for red oak species.</title>
        <authorList>
            <person name="Kapoor B."/>
            <person name="Jenkins J."/>
            <person name="Schmutz J."/>
            <person name="Zhebentyayeva T."/>
            <person name="Kuelheim C."/>
            <person name="Coggeshall M."/>
            <person name="Heim C."/>
            <person name="Lasky J.R."/>
            <person name="Leites L."/>
            <person name="Islam-Faridi N."/>
            <person name="Romero-Severson J."/>
            <person name="DeLeo V.L."/>
            <person name="Lucas S.M."/>
            <person name="Lazic D."/>
            <person name="Gailing O."/>
            <person name="Carlson J."/>
            <person name="Staton M."/>
        </authorList>
    </citation>
    <scope>NUCLEOTIDE SEQUENCE [LARGE SCALE GENOMIC DNA]</scope>
    <source>
        <strain evidence="2">Pseudo-F2</strain>
    </source>
</reference>
<dbReference type="Proteomes" id="UP001324115">
    <property type="component" value="Unassembled WGS sequence"/>
</dbReference>
<evidence type="ECO:0000313" key="3">
    <source>
        <dbReference type="Proteomes" id="UP001324115"/>
    </source>
</evidence>
<gene>
    <name evidence="2" type="ORF">RGQ29_031348</name>
</gene>
<proteinExistence type="predicted"/>
<protein>
    <submittedName>
        <fullName evidence="2">Uncharacterized protein</fullName>
    </submittedName>
</protein>